<protein>
    <submittedName>
        <fullName evidence="1">Uncharacterized protein</fullName>
    </submittedName>
</protein>
<dbReference type="Proteomes" id="UP000799770">
    <property type="component" value="Unassembled WGS sequence"/>
</dbReference>
<name>A0A6A5YSX5_9PLEO</name>
<reference evidence="1" key="1">
    <citation type="journal article" date="2020" name="Stud. Mycol.">
        <title>101 Dothideomycetes genomes: a test case for predicting lifestyles and emergence of pathogens.</title>
        <authorList>
            <person name="Haridas S."/>
            <person name="Albert R."/>
            <person name="Binder M."/>
            <person name="Bloem J."/>
            <person name="Labutti K."/>
            <person name="Salamov A."/>
            <person name="Andreopoulos B."/>
            <person name="Baker S."/>
            <person name="Barry K."/>
            <person name="Bills G."/>
            <person name="Bluhm B."/>
            <person name="Cannon C."/>
            <person name="Castanera R."/>
            <person name="Culley D."/>
            <person name="Daum C."/>
            <person name="Ezra D."/>
            <person name="Gonzalez J."/>
            <person name="Henrissat B."/>
            <person name="Kuo A."/>
            <person name="Liang C."/>
            <person name="Lipzen A."/>
            <person name="Lutzoni F."/>
            <person name="Magnuson J."/>
            <person name="Mondo S."/>
            <person name="Nolan M."/>
            <person name="Ohm R."/>
            <person name="Pangilinan J."/>
            <person name="Park H.-J."/>
            <person name="Ramirez L."/>
            <person name="Alfaro M."/>
            <person name="Sun H."/>
            <person name="Tritt A."/>
            <person name="Yoshinaga Y."/>
            <person name="Zwiers L.-H."/>
            <person name="Turgeon B."/>
            <person name="Goodwin S."/>
            <person name="Spatafora J."/>
            <person name="Crous P."/>
            <person name="Grigoriev I."/>
        </authorList>
    </citation>
    <scope>NUCLEOTIDE SEQUENCE</scope>
    <source>
        <strain evidence="1">CBS 627.86</strain>
    </source>
</reference>
<dbReference type="OrthoDB" id="3503419at2759"/>
<evidence type="ECO:0000313" key="1">
    <source>
        <dbReference type="EMBL" id="KAF2109587.1"/>
    </source>
</evidence>
<accession>A0A6A5YSX5</accession>
<sequence>MSSIEKSDKPFNWQRPTTSYPGQNVLELQCFHCLDYVEHYAAIVATYLALQQRSPAICMEPLVESNLKNVGVIDIAVLGYVGGLSRFTSGAWQEEDNKEKFAYQTLTMPNGCKVAFIGPFLLLVVVAWSTGRQYPGRTPPRNAKTWLEDKKGSFDWVDPEIGHMAQASLEGHTSFGHLHLVSDNIAHKYPHDLSNELLRQVLQSRKRLVGEIEDLLDEFFLSWDSCHSCSLERLVLRELYLAYL</sequence>
<proteinExistence type="predicted"/>
<organism evidence="1 2">
    <name type="scientific">Lophiotrema nucula</name>
    <dbReference type="NCBI Taxonomy" id="690887"/>
    <lineage>
        <taxon>Eukaryota</taxon>
        <taxon>Fungi</taxon>
        <taxon>Dikarya</taxon>
        <taxon>Ascomycota</taxon>
        <taxon>Pezizomycotina</taxon>
        <taxon>Dothideomycetes</taxon>
        <taxon>Pleosporomycetidae</taxon>
        <taxon>Pleosporales</taxon>
        <taxon>Lophiotremataceae</taxon>
        <taxon>Lophiotrema</taxon>
    </lineage>
</organism>
<dbReference type="AlphaFoldDB" id="A0A6A5YSX5"/>
<dbReference type="EMBL" id="ML977341">
    <property type="protein sequence ID" value="KAF2109587.1"/>
    <property type="molecule type" value="Genomic_DNA"/>
</dbReference>
<gene>
    <name evidence="1" type="ORF">BDV96DRAFT_604486</name>
</gene>
<keyword evidence="2" id="KW-1185">Reference proteome</keyword>
<evidence type="ECO:0000313" key="2">
    <source>
        <dbReference type="Proteomes" id="UP000799770"/>
    </source>
</evidence>